<evidence type="ECO:0000259" key="1">
    <source>
        <dbReference type="Pfam" id="PF04014"/>
    </source>
</evidence>
<organism evidence="2">
    <name type="scientific">marine sediment metagenome</name>
    <dbReference type="NCBI Taxonomy" id="412755"/>
    <lineage>
        <taxon>unclassified sequences</taxon>
        <taxon>metagenomes</taxon>
        <taxon>ecological metagenomes</taxon>
    </lineage>
</organism>
<accession>X1JK82</accession>
<dbReference type="SUPFAM" id="SSF89447">
    <property type="entry name" value="AbrB/MazE/MraZ-like"/>
    <property type="match status" value="1"/>
</dbReference>
<dbReference type="InterPro" id="IPR007159">
    <property type="entry name" value="SpoVT-AbrB_dom"/>
</dbReference>
<dbReference type="GO" id="GO:0003677">
    <property type="term" value="F:DNA binding"/>
    <property type="evidence" value="ECO:0007669"/>
    <property type="project" value="InterPro"/>
</dbReference>
<sequence length="53" mass="6266">MGLKLRRRLTESGRTLTLRVPKDIERSLKWKAGDYVEIYTKDDTMIVQKAQEK</sequence>
<dbReference type="AlphaFoldDB" id="X1JK82"/>
<proteinExistence type="predicted"/>
<dbReference type="InterPro" id="IPR037914">
    <property type="entry name" value="SpoVT-AbrB_sf"/>
</dbReference>
<name>X1JK82_9ZZZZ</name>
<evidence type="ECO:0000313" key="2">
    <source>
        <dbReference type="EMBL" id="GAH95136.1"/>
    </source>
</evidence>
<gene>
    <name evidence="2" type="ORF">S03H2_69159</name>
</gene>
<dbReference type="Pfam" id="PF04014">
    <property type="entry name" value="MazE_antitoxin"/>
    <property type="match status" value="1"/>
</dbReference>
<dbReference type="EMBL" id="BARU01045631">
    <property type="protein sequence ID" value="GAH95136.1"/>
    <property type="molecule type" value="Genomic_DNA"/>
</dbReference>
<comment type="caution">
    <text evidence="2">The sequence shown here is derived from an EMBL/GenBank/DDBJ whole genome shotgun (WGS) entry which is preliminary data.</text>
</comment>
<dbReference type="Gene3D" id="2.10.260.10">
    <property type="match status" value="1"/>
</dbReference>
<feature type="domain" description="SpoVT-AbrB" evidence="1">
    <location>
        <begin position="12"/>
        <end position="50"/>
    </location>
</feature>
<protein>
    <recommendedName>
        <fullName evidence="1">SpoVT-AbrB domain-containing protein</fullName>
    </recommendedName>
</protein>
<reference evidence="2" key="1">
    <citation type="journal article" date="2014" name="Front. Microbiol.">
        <title>High frequency of phylogenetically diverse reductive dehalogenase-homologous genes in deep subseafloor sedimentary metagenomes.</title>
        <authorList>
            <person name="Kawai M."/>
            <person name="Futagami T."/>
            <person name="Toyoda A."/>
            <person name="Takaki Y."/>
            <person name="Nishi S."/>
            <person name="Hori S."/>
            <person name="Arai W."/>
            <person name="Tsubouchi T."/>
            <person name="Morono Y."/>
            <person name="Uchiyama I."/>
            <person name="Ito T."/>
            <person name="Fujiyama A."/>
            <person name="Inagaki F."/>
            <person name="Takami H."/>
        </authorList>
    </citation>
    <scope>NUCLEOTIDE SEQUENCE</scope>
    <source>
        <strain evidence="2">Expedition CK06-06</strain>
    </source>
</reference>